<dbReference type="PROSITE" id="PS51257">
    <property type="entry name" value="PROKAR_LIPOPROTEIN"/>
    <property type="match status" value="1"/>
</dbReference>
<sequence>MTKSLYILATAGAFLATSVNAGLGIGGCPKYYPEDGYASAIPDGTYYQNYYDRSFFQIWAAIYEPLLDRSLNGRGQDCTMTKITQDADGHGFKHNVYAPFQGSVVLNKTYNMNCYDQDYCLDQATKASFDMIYLDSTNNVFITYYCMDVATIIVGVITGFMAGLTGSINQGLKFGLDVVFSQINFFHLSYLEVWSQSRSVPAAAVTDLKDFIKEIPTSSIGSDFSLLSLLAPVFAIFGADKWSTLWLRGNDQSISRCYV</sequence>
<comment type="caution">
    <text evidence="2">The sequence shown here is derived from an EMBL/GenBank/DDBJ whole genome shotgun (WGS) entry which is preliminary data.</text>
</comment>
<reference evidence="2" key="1">
    <citation type="submission" date="2019-06" db="EMBL/GenBank/DDBJ databases">
        <authorList>
            <person name="Zheng W."/>
        </authorList>
    </citation>
    <scope>NUCLEOTIDE SEQUENCE</scope>
    <source>
        <strain evidence="2">QDHG01</strain>
    </source>
</reference>
<dbReference type="EMBL" id="RRYP01013111">
    <property type="protein sequence ID" value="TNV76699.1"/>
    <property type="molecule type" value="Genomic_DNA"/>
</dbReference>
<keyword evidence="1" id="KW-0732">Signal</keyword>
<protein>
    <submittedName>
        <fullName evidence="2">Uncharacterized protein</fullName>
    </submittedName>
</protein>
<dbReference type="Proteomes" id="UP000785679">
    <property type="component" value="Unassembled WGS sequence"/>
</dbReference>
<feature type="signal peptide" evidence="1">
    <location>
        <begin position="1"/>
        <end position="21"/>
    </location>
</feature>
<organism evidence="2 3">
    <name type="scientific">Halteria grandinella</name>
    <dbReference type="NCBI Taxonomy" id="5974"/>
    <lineage>
        <taxon>Eukaryota</taxon>
        <taxon>Sar</taxon>
        <taxon>Alveolata</taxon>
        <taxon>Ciliophora</taxon>
        <taxon>Intramacronucleata</taxon>
        <taxon>Spirotrichea</taxon>
        <taxon>Stichotrichia</taxon>
        <taxon>Sporadotrichida</taxon>
        <taxon>Halteriidae</taxon>
        <taxon>Halteria</taxon>
    </lineage>
</organism>
<evidence type="ECO:0000313" key="2">
    <source>
        <dbReference type="EMBL" id="TNV76699.1"/>
    </source>
</evidence>
<name>A0A8J8SZK9_HALGN</name>
<dbReference type="AlphaFoldDB" id="A0A8J8SZK9"/>
<accession>A0A8J8SZK9</accession>
<evidence type="ECO:0000256" key="1">
    <source>
        <dbReference type="SAM" id="SignalP"/>
    </source>
</evidence>
<keyword evidence="3" id="KW-1185">Reference proteome</keyword>
<proteinExistence type="predicted"/>
<feature type="chain" id="PRO_5035270768" evidence="1">
    <location>
        <begin position="22"/>
        <end position="259"/>
    </location>
</feature>
<evidence type="ECO:0000313" key="3">
    <source>
        <dbReference type="Proteomes" id="UP000785679"/>
    </source>
</evidence>
<gene>
    <name evidence="2" type="ORF">FGO68_gene150</name>
</gene>